<keyword evidence="1" id="KW-0472">Membrane</keyword>
<dbReference type="STRING" id="395961.Cyan7425_0371"/>
<keyword evidence="1" id="KW-0812">Transmembrane</keyword>
<evidence type="ECO:0000256" key="1">
    <source>
        <dbReference type="SAM" id="Phobius"/>
    </source>
</evidence>
<dbReference type="eggNOG" id="COG4967">
    <property type="taxonomic scope" value="Bacteria"/>
</dbReference>
<reference evidence="2" key="1">
    <citation type="submission" date="2009-01" db="EMBL/GenBank/DDBJ databases">
        <title>Complete sequence of chromosome Cyanothece sp. PCC 7425.</title>
        <authorList>
            <consortium name="US DOE Joint Genome Institute"/>
            <person name="Lucas S."/>
            <person name="Copeland A."/>
            <person name="Lapidus A."/>
            <person name="Glavina del Rio T."/>
            <person name="Dalin E."/>
            <person name="Tice H."/>
            <person name="Bruce D."/>
            <person name="Goodwin L."/>
            <person name="Pitluck S."/>
            <person name="Sims D."/>
            <person name="Meineke L."/>
            <person name="Brettin T."/>
            <person name="Detter J.C."/>
            <person name="Han C."/>
            <person name="Larimer F."/>
            <person name="Land M."/>
            <person name="Hauser L."/>
            <person name="Kyrpides N."/>
            <person name="Ovchinnikova G."/>
            <person name="Liberton M."/>
            <person name="Stoeckel J."/>
            <person name="Banerjee A."/>
            <person name="Singh A."/>
            <person name="Page L."/>
            <person name="Sato H."/>
            <person name="Zhao L."/>
            <person name="Sherman L."/>
            <person name="Pakrasi H."/>
            <person name="Richardson P."/>
        </authorList>
    </citation>
    <scope>NUCLEOTIDE SEQUENCE</scope>
    <source>
        <strain evidence="2">PCC 7425</strain>
    </source>
</reference>
<feature type="transmembrane region" description="Helical" evidence="1">
    <location>
        <begin position="20"/>
        <end position="42"/>
    </location>
</feature>
<sequence length="233" mass="24286">MKFLRKKKWFRTHQHHGFSLVEVVAGTLIAGLFMATALQVMVVAKVLQARGTELNEAKNWIQQDLELIKAQAATFKSTNLSSSATVGATSLTVDWTTGFASGDIIRIGNDPNDYTVSAASGTTVTIATGLSTSQSAGASVSATNMCSATTSATGFAQAIRTSLPGVSPATRTIGGQNFILSRQGFGGSSIPSVRNVAPYQVLEVSYQVTPELGGNPVASLDTEVIADAALKCP</sequence>
<evidence type="ECO:0000313" key="2">
    <source>
        <dbReference type="EMBL" id="ACL42763.1"/>
    </source>
</evidence>
<name>B8HSW6_CYAP4</name>
<dbReference type="InterPro" id="IPR012902">
    <property type="entry name" value="N_methyl_site"/>
</dbReference>
<dbReference type="OrthoDB" id="426076at2"/>
<organism evidence="2">
    <name type="scientific">Cyanothece sp. (strain PCC 7425 / ATCC 29141)</name>
    <dbReference type="NCBI Taxonomy" id="395961"/>
    <lineage>
        <taxon>Bacteria</taxon>
        <taxon>Bacillati</taxon>
        <taxon>Cyanobacteriota</taxon>
        <taxon>Cyanophyceae</taxon>
        <taxon>Gomontiellales</taxon>
        <taxon>Cyanothecaceae</taxon>
        <taxon>Cyanothece</taxon>
    </lineage>
</organism>
<dbReference type="HOGENOM" id="CLU_1188363_0_0_3"/>
<dbReference type="KEGG" id="cyn:Cyan7425_0371"/>
<gene>
    <name evidence="2" type="ordered locus">Cyan7425_0371</name>
</gene>
<keyword evidence="1" id="KW-1133">Transmembrane helix</keyword>
<dbReference type="AlphaFoldDB" id="B8HSW6"/>
<protein>
    <submittedName>
        <fullName evidence="2">Uncharacterized protein</fullName>
    </submittedName>
</protein>
<dbReference type="EMBL" id="CP001344">
    <property type="protein sequence ID" value="ACL42763.1"/>
    <property type="molecule type" value="Genomic_DNA"/>
</dbReference>
<accession>B8HSW6</accession>
<dbReference type="PROSITE" id="PS00409">
    <property type="entry name" value="PROKAR_NTER_METHYL"/>
    <property type="match status" value="1"/>
</dbReference>
<proteinExistence type="predicted"/>